<organism evidence="2 3">
    <name type="scientific">Streptomyces xiangluensis</name>
    <dbReference type="NCBI Taxonomy" id="2665720"/>
    <lineage>
        <taxon>Bacteria</taxon>
        <taxon>Bacillati</taxon>
        <taxon>Actinomycetota</taxon>
        <taxon>Actinomycetes</taxon>
        <taxon>Kitasatosporales</taxon>
        <taxon>Streptomycetaceae</taxon>
        <taxon>Streptomyces</taxon>
    </lineage>
</organism>
<evidence type="ECO:0008006" key="4">
    <source>
        <dbReference type="Google" id="ProtNLM"/>
    </source>
</evidence>
<name>A0ABV8Z2M0_9ACTN</name>
<reference evidence="3" key="1">
    <citation type="journal article" date="2019" name="Int. J. Syst. Evol. Microbiol.">
        <title>The Global Catalogue of Microorganisms (GCM) 10K type strain sequencing project: providing services to taxonomists for standard genome sequencing and annotation.</title>
        <authorList>
            <consortium name="The Broad Institute Genomics Platform"/>
            <consortium name="The Broad Institute Genome Sequencing Center for Infectious Disease"/>
            <person name="Wu L."/>
            <person name="Ma J."/>
        </authorList>
    </citation>
    <scope>NUCLEOTIDE SEQUENCE [LARGE SCALE GENOMIC DNA]</scope>
    <source>
        <strain evidence="3">DT43</strain>
    </source>
</reference>
<proteinExistence type="predicted"/>
<accession>A0ABV8Z2M0</accession>
<comment type="caution">
    <text evidence="2">The sequence shown here is derived from an EMBL/GenBank/DDBJ whole genome shotgun (WGS) entry which is preliminary data.</text>
</comment>
<feature type="region of interest" description="Disordered" evidence="1">
    <location>
        <begin position="189"/>
        <end position="221"/>
    </location>
</feature>
<gene>
    <name evidence="2" type="ORF">ACFPH6_39045</name>
</gene>
<dbReference type="Proteomes" id="UP001596012">
    <property type="component" value="Unassembled WGS sequence"/>
</dbReference>
<evidence type="ECO:0000313" key="3">
    <source>
        <dbReference type="Proteomes" id="UP001596012"/>
    </source>
</evidence>
<keyword evidence="3" id="KW-1185">Reference proteome</keyword>
<dbReference type="RefSeq" id="WP_386351064.1">
    <property type="nucleotide sequence ID" value="NZ_JBHSFG010000083.1"/>
</dbReference>
<dbReference type="EMBL" id="JBHSFG010000083">
    <property type="protein sequence ID" value="MFC4470425.1"/>
    <property type="molecule type" value="Genomic_DNA"/>
</dbReference>
<sequence length="221" mass="22924">MTVRGSWGVRGSGDIHGAGGVRRLRTALLTVPLLAVVLAGCGIRPTEVPTEFGPAPSRLSCTASGPDLGTQSSGGILVQVFMLCSSQLVRVDRIVRVADGNTEMDRVQAAQALLDQLAAEPTDQERQAGYTTDVQEGMTVGEPRPEDPKGALRLSTEPAALTSYALAQLICTFSASAAASDGGAVILGGPGKDPVRRYECTPEVLSRPGTQSPPSTEVGRP</sequence>
<protein>
    <recommendedName>
        <fullName evidence="4">Lipoprotein</fullName>
    </recommendedName>
</protein>
<evidence type="ECO:0000256" key="1">
    <source>
        <dbReference type="SAM" id="MobiDB-lite"/>
    </source>
</evidence>
<evidence type="ECO:0000313" key="2">
    <source>
        <dbReference type="EMBL" id="MFC4470425.1"/>
    </source>
</evidence>